<keyword evidence="1" id="KW-0812">Transmembrane</keyword>
<evidence type="ECO:0000313" key="3">
    <source>
        <dbReference type="Proteomes" id="UP000297609"/>
    </source>
</evidence>
<evidence type="ECO:0000313" key="2">
    <source>
        <dbReference type="EMBL" id="TGL55812.1"/>
    </source>
</evidence>
<dbReference type="RefSeq" id="WP_135617708.1">
    <property type="nucleotide sequence ID" value="NZ_RQGG01000009.1"/>
</dbReference>
<keyword evidence="1" id="KW-1133">Transmembrane helix</keyword>
<keyword evidence="1" id="KW-0472">Membrane</keyword>
<evidence type="ECO:0000256" key="1">
    <source>
        <dbReference type="SAM" id="Phobius"/>
    </source>
</evidence>
<dbReference type="EMBL" id="RQGG01000009">
    <property type="protein sequence ID" value="TGL55812.1"/>
    <property type="molecule type" value="Genomic_DNA"/>
</dbReference>
<comment type="caution">
    <text evidence="2">The sequence shown here is derived from an EMBL/GenBank/DDBJ whole genome shotgun (WGS) entry which is preliminary data.</text>
</comment>
<protein>
    <submittedName>
        <fullName evidence="2">Uncharacterized protein</fullName>
    </submittedName>
</protein>
<reference evidence="2" key="1">
    <citation type="journal article" date="2019" name="PLoS Negl. Trop. Dis.">
        <title>Revisiting the worldwide diversity of Leptospira species in the environment.</title>
        <authorList>
            <person name="Vincent A.T."/>
            <person name="Schiettekatte O."/>
            <person name="Bourhy P."/>
            <person name="Veyrier F.J."/>
            <person name="Picardeau M."/>
        </authorList>
    </citation>
    <scope>NUCLEOTIDE SEQUENCE [LARGE SCALE GENOMIC DNA]</scope>
    <source>
        <strain evidence="2">201702454</strain>
    </source>
</reference>
<keyword evidence="3" id="KW-1185">Reference proteome</keyword>
<dbReference type="OrthoDB" id="320135at2"/>
<name>A0A4R9JSW5_9LEPT</name>
<accession>A0A4R9JSW5</accession>
<organism evidence="2 3">
    <name type="scientific">Leptospira kemamanensis</name>
    <dbReference type="NCBI Taxonomy" id="2484942"/>
    <lineage>
        <taxon>Bacteria</taxon>
        <taxon>Pseudomonadati</taxon>
        <taxon>Spirochaetota</taxon>
        <taxon>Spirochaetia</taxon>
        <taxon>Leptospirales</taxon>
        <taxon>Leptospiraceae</taxon>
        <taxon>Leptospira</taxon>
    </lineage>
</organism>
<dbReference type="Proteomes" id="UP000297609">
    <property type="component" value="Unassembled WGS sequence"/>
</dbReference>
<sequence>MKYGILITLSLLILQLNCEKKDKDSYLWAIALLNSSQSKEIQTPEETPNPEISFPTKIHFTVFTGPETKGLCPSFGGLFVQYKRGEEETCSSTGWEPSCVSYLYSPDGTIKMIDARSFLGLSFNEDLEMPSHIFPTNSTSNILCFKQMMPTDNDHVEMYSFQLQAIKKNQTVCEGTWNDTQCVDSIPIFGTSEFLMPKEFPILTTDGDGHVGSQTLNLKYVSEENFYTTCTFFGNEHRKVEGFTWNAYIAGTGEMGDGLGMCRQCEQNYCESIDPNTGLAIQLTPERIFPIPVGNIITAKKEIILHVIKGQGPGKHSVRWNIQGFRQWVGPKELLVMLSNSNVLFVFLFPILLTVFIFLKKFWKKRIKFK</sequence>
<dbReference type="AlphaFoldDB" id="A0A4R9JSW5"/>
<feature type="transmembrane region" description="Helical" evidence="1">
    <location>
        <begin position="343"/>
        <end position="363"/>
    </location>
</feature>
<gene>
    <name evidence="2" type="ORF">EHQ59_03235</name>
</gene>
<proteinExistence type="predicted"/>